<comment type="similarity">
    <text evidence="2">Belongs to the beta-class carbonic anhydrase family.</text>
</comment>
<dbReference type="EC" id="4.2.1.1" evidence="3"/>
<dbReference type="RefSeq" id="WP_201376593.1">
    <property type="nucleotide sequence ID" value="NZ_BNJG01000005.1"/>
</dbReference>
<dbReference type="PANTHER" id="PTHR43175:SF3">
    <property type="entry name" value="CARBON DISULFIDE HYDROLASE"/>
    <property type="match status" value="1"/>
</dbReference>
<evidence type="ECO:0000256" key="1">
    <source>
        <dbReference type="ARBA" id="ARBA00001947"/>
    </source>
</evidence>
<dbReference type="PANTHER" id="PTHR43175">
    <property type="entry name" value="CARBONIC ANHYDRASE"/>
    <property type="match status" value="1"/>
</dbReference>
<keyword evidence="4" id="KW-0479">Metal-binding</keyword>
<evidence type="ECO:0000313" key="7">
    <source>
        <dbReference type="EMBL" id="GHO60491.1"/>
    </source>
</evidence>
<evidence type="ECO:0000256" key="5">
    <source>
        <dbReference type="ARBA" id="ARBA00022833"/>
    </source>
</evidence>
<organism evidence="7 8">
    <name type="scientific">Ktedonobacter robiniae</name>
    <dbReference type="NCBI Taxonomy" id="2778365"/>
    <lineage>
        <taxon>Bacteria</taxon>
        <taxon>Bacillati</taxon>
        <taxon>Chloroflexota</taxon>
        <taxon>Ktedonobacteria</taxon>
        <taxon>Ktedonobacterales</taxon>
        <taxon>Ktedonobacteraceae</taxon>
        <taxon>Ktedonobacter</taxon>
    </lineage>
</organism>
<comment type="cofactor">
    <cofactor evidence="1">
        <name>Zn(2+)</name>
        <dbReference type="ChEBI" id="CHEBI:29105"/>
    </cofactor>
</comment>
<evidence type="ECO:0000256" key="6">
    <source>
        <dbReference type="ARBA" id="ARBA00048348"/>
    </source>
</evidence>
<dbReference type="Proteomes" id="UP000654345">
    <property type="component" value="Unassembled WGS sequence"/>
</dbReference>
<keyword evidence="8" id="KW-1185">Reference proteome</keyword>
<reference evidence="7 8" key="1">
    <citation type="journal article" date="2021" name="Int. J. Syst. Evol. Microbiol.">
        <title>Reticulibacter mediterranei gen. nov., sp. nov., within the new family Reticulibacteraceae fam. nov., and Ktedonospora formicarum gen. nov., sp. nov., Ktedonobacter robiniae sp. nov., Dictyobacter formicarum sp. nov. and Dictyobacter arantiisoli sp. nov., belonging to the class Ktedonobacteria.</title>
        <authorList>
            <person name="Yabe S."/>
            <person name="Zheng Y."/>
            <person name="Wang C.M."/>
            <person name="Sakai Y."/>
            <person name="Abe K."/>
            <person name="Yokota A."/>
            <person name="Donadio S."/>
            <person name="Cavaletti L."/>
            <person name="Monciardini P."/>
        </authorList>
    </citation>
    <scope>NUCLEOTIDE SEQUENCE [LARGE SCALE GENOMIC DNA]</scope>
    <source>
        <strain evidence="7 8">SOSP1-30</strain>
    </source>
</reference>
<name>A0ABQ3V5K7_9CHLR</name>
<dbReference type="Gene3D" id="3.40.1050.10">
    <property type="entry name" value="Carbonic anhydrase"/>
    <property type="match status" value="1"/>
</dbReference>
<proteinExistence type="inferred from homology"/>
<accession>A0ABQ3V5K7</accession>
<protein>
    <recommendedName>
        <fullName evidence="3">carbonic anhydrase</fullName>
        <ecNumber evidence="3">4.2.1.1</ecNumber>
    </recommendedName>
</protein>
<comment type="catalytic activity">
    <reaction evidence="6">
        <text>hydrogencarbonate + H(+) = CO2 + H2O</text>
        <dbReference type="Rhea" id="RHEA:10748"/>
        <dbReference type="ChEBI" id="CHEBI:15377"/>
        <dbReference type="ChEBI" id="CHEBI:15378"/>
        <dbReference type="ChEBI" id="CHEBI:16526"/>
        <dbReference type="ChEBI" id="CHEBI:17544"/>
        <dbReference type="EC" id="4.2.1.1"/>
    </reaction>
</comment>
<dbReference type="SMART" id="SM00947">
    <property type="entry name" value="Pro_CA"/>
    <property type="match status" value="1"/>
</dbReference>
<evidence type="ECO:0000313" key="8">
    <source>
        <dbReference type="Proteomes" id="UP000654345"/>
    </source>
</evidence>
<dbReference type="SUPFAM" id="SSF53056">
    <property type="entry name" value="beta-carbonic anhydrase, cab"/>
    <property type="match status" value="1"/>
</dbReference>
<gene>
    <name evidence="7" type="ORF">KSB_89660</name>
</gene>
<comment type="caution">
    <text evidence="7">The sequence shown here is derived from an EMBL/GenBank/DDBJ whole genome shotgun (WGS) entry which is preliminary data.</text>
</comment>
<sequence length="182" mass="19182">MTMLDTLIERNQDFATHHFPRGLSLMPTLRIMIIGCVDPRVDPAHLLGLQPGEAVVIRNVGGRITPATLQTMGMLSRIAQGEGGPPAGAFHLIVLQHTHCGIAHLQGQPALLASYFGIDQEALAAKAVTDPHAAVAVDVAALKANPALPGNWLVSGLVYDVTIGLVEVVVPPAPLRHPESQA</sequence>
<keyword evidence="5" id="KW-0862">Zinc</keyword>
<evidence type="ECO:0000256" key="4">
    <source>
        <dbReference type="ARBA" id="ARBA00022723"/>
    </source>
</evidence>
<evidence type="ECO:0000256" key="2">
    <source>
        <dbReference type="ARBA" id="ARBA00006217"/>
    </source>
</evidence>
<evidence type="ECO:0000256" key="3">
    <source>
        <dbReference type="ARBA" id="ARBA00012925"/>
    </source>
</evidence>
<dbReference type="Pfam" id="PF00484">
    <property type="entry name" value="Pro_CA"/>
    <property type="match status" value="1"/>
</dbReference>
<dbReference type="EMBL" id="BNJG01000005">
    <property type="protein sequence ID" value="GHO60491.1"/>
    <property type="molecule type" value="Genomic_DNA"/>
</dbReference>
<dbReference type="InterPro" id="IPR001765">
    <property type="entry name" value="Carbonic_anhydrase"/>
</dbReference>
<dbReference type="InterPro" id="IPR036874">
    <property type="entry name" value="Carbonic_anhydrase_sf"/>
</dbReference>